<dbReference type="CDD" id="cd09279">
    <property type="entry name" value="RNase_HI_like"/>
    <property type="match status" value="1"/>
</dbReference>
<evidence type="ECO:0000259" key="1">
    <source>
        <dbReference type="PROSITE" id="PS50879"/>
    </source>
</evidence>
<gene>
    <name evidence="2" type="ORF">A3B21_02920</name>
</gene>
<proteinExistence type="predicted"/>
<dbReference type="SUPFAM" id="SSF53098">
    <property type="entry name" value="Ribonuclease H-like"/>
    <property type="match status" value="1"/>
</dbReference>
<dbReference type="InterPro" id="IPR002156">
    <property type="entry name" value="RNaseH_domain"/>
</dbReference>
<sequence>MHYITYTDGGARGNPGPAGIGVVIYSLKHENIKALKHAKEDLELVEKFGKYIGKTTNNQAEYNALLAALKRVHELGATEVHCMLDSELVVKQLNREYKVRDPDIALIFTKVWNEIINFKKVTFTHIPREKNKEADQMVNEAIDRAQHG</sequence>
<dbReference type="InterPro" id="IPR012337">
    <property type="entry name" value="RNaseH-like_sf"/>
</dbReference>
<reference evidence="2 3" key="1">
    <citation type="journal article" date="2016" name="Nat. Commun.">
        <title>Thousands of microbial genomes shed light on interconnected biogeochemical processes in an aquifer system.</title>
        <authorList>
            <person name="Anantharaman K."/>
            <person name="Brown C.T."/>
            <person name="Hug L.A."/>
            <person name="Sharon I."/>
            <person name="Castelle C.J."/>
            <person name="Probst A.J."/>
            <person name="Thomas B.C."/>
            <person name="Singh A."/>
            <person name="Wilkins M.J."/>
            <person name="Karaoz U."/>
            <person name="Brodie E.L."/>
            <person name="Williams K.H."/>
            <person name="Hubbard S.S."/>
            <person name="Banfield J.F."/>
        </authorList>
    </citation>
    <scope>NUCLEOTIDE SEQUENCE [LARGE SCALE GENOMIC DNA]</scope>
</reference>
<evidence type="ECO:0000313" key="3">
    <source>
        <dbReference type="Proteomes" id="UP000176897"/>
    </source>
</evidence>
<dbReference type="STRING" id="1802401.A3B21_02920"/>
<dbReference type="PROSITE" id="PS50879">
    <property type="entry name" value="RNASE_H_1"/>
    <property type="match status" value="1"/>
</dbReference>
<feature type="domain" description="RNase H type-1" evidence="1">
    <location>
        <begin position="1"/>
        <end position="143"/>
    </location>
</feature>
<dbReference type="GO" id="GO:0004523">
    <property type="term" value="F:RNA-DNA hybrid ribonuclease activity"/>
    <property type="evidence" value="ECO:0007669"/>
    <property type="project" value="InterPro"/>
</dbReference>
<dbReference type="GO" id="GO:0003676">
    <property type="term" value="F:nucleic acid binding"/>
    <property type="evidence" value="ECO:0007669"/>
    <property type="project" value="InterPro"/>
</dbReference>
<dbReference type="InterPro" id="IPR036397">
    <property type="entry name" value="RNaseH_sf"/>
</dbReference>
<dbReference type="AlphaFoldDB" id="A0A1F7UU71"/>
<dbReference type="PANTHER" id="PTHR46387:SF2">
    <property type="entry name" value="RIBONUCLEASE HI"/>
    <property type="match status" value="1"/>
</dbReference>
<organism evidence="2 3">
    <name type="scientific">Candidatus Uhrbacteria bacterium RIFCSPLOWO2_01_FULL_47_24</name>
    <dbReference type="NCBI Taxonomy" id="1802401"/>
    <lineage>
        <taxon>Bacteria</taxon>
        <taxon>Candidatus Uhriibacteriota</taxon>
    </lineage>
</organism>
<accession>A0A1F7UU71</accession>
<dbReference type="PANTHER" id="PTHR46387">
    <property type="entry name" value="POLYNUCLEOTIDYL TRANSFERASE, RIBONUCLEASE H-LIKE SUPERFAMILY PROTEIN"/>
    <property type="match status" value="1"/>
</dbReference>
<evidence type="ECO:0000313" key="2">
    <source>
        <dbReference type="EMBL" id="OGL81217.1"/>
    </source>
</evidence>
<dbReference type="Gene3D" id="3.30.420.10">
    <property type="entry name" value="Ribonuclease H-like superfamily/Ribonuclease H"/>
    <property type="match status" value="1"/>
</dbReference>
<protein>
    <recommendedName>
        <fullName evidence="1">RNase H type-1 domain-containing protein</fullName>
    </recommendedName>
</protein>
<dbReference type="EMBL" id="MGEJ01000009">
    <property type="protein sequence ID" value="OGL81217.1"/>
    <property type="molecule type" value="Genomic_DNA"/>
</dbReference>
<dbReference type="Pfam" id="PF13456">
    <property type="entry name" value="RVT_3"/>
    <property type="match status" value="1"/>
</dbReference>
<name>A0A1F7UU71_9BACT</name>
<dbReference type="Proteomes" id="UP000176897">
    <property type="component" value="Unassembled WGS sequence"/>
</dbReference>
<comment type="caution">
    <text evidence="2">The sequence shown here is derived from an EMBL/GenBank/DDBJ whole genome shotgun (WGS) entry which is preliminary data.</text>
</comment>